<reference evidence="1" key="2">
    <citation type="journal article" date="2022" name="New Phytol.">
        <title>Evolutionary transition to the ectomycorrhizal habit in the genomes of a hyperdiverse lineage of mushroom-forming fungi.</title>
        <authorList>
            <person name="Looney B."/>
            <person name="Miyauchi S."/>
            <person name="Morin E."/>
            <person name="Drula E."/>
            <person name="Courty P.E."/>
            <person name="Kohler A."/>
            <person name="Kuo A."/>
            <person name="LaButti K."/>
            <person name="Pangilinan J."/>
            <person name="Lipzen A."/>
            <person name="Riley R."/>
            <person name="Andreopoulos W."/>
            <person name="He G."/>
            <person name="Johnson J."/>
            <person name="Nolan M."/>
            <person name="Tritt A."/>
            <person name="Barry K.W."/>
            <person name="Grigoriev I.V."/>
            <person name="Nagy L.G."/>
            <person name="Hibbett D."/>
            <person name="Henrissat B."/>
            <person name="Matheny P.B."/>
            <person name="Labbe J."/>
            <person name="Martin F.M."/>
        </authorList>
    </citation>
    <scope>NUCLEOTIDE SEQUENCE</scope>
    <source>
        <strain evidence="1">HHB10654</strain>
    </source>
</reference>
<protein>
    <submittedName>
        <fullName evidence="1">Uncharacterized protein</fullName>
    </submittedName>
</protein>
<dbReference type="EMBL" id="MU277196">
    <property type="protein sequence ID" value="KAI0065160.1"/>
    <property type="molecule type" value="Genomic_DNA"/>
</dbReference>
<dbReference type="Proteomes" id="UP000814140">
    <property type="component" value="Unassembled WGS sequence"/>
</dbReference>
<comment type="caution">
    <text evidence="1">The sequence shown here is derived from an EMBL/GenBank/DDBJ whole genome shotgun (WGS) entry which is preliminary data.</text>
</comment>
<organism evidence="1 2">
    <name type="scientific">Artomyces pyxidatus</name>
    <dbReference type="NCBI Taxonomy" id="48021"/>
    <lineage>
        <taxon>Eukaryota</taxon>
        <taxon>Fungi</taxon>
        <taxon>Dikarya</taxon>
        <taxon>Basidiomycota</taxon>
        <taxon>Agaricomycotina</taxon>
        <taxon>Agaricomycetes</taxon>
        <taxon>Russulales</taxon>
        <taxon>Auriscalpiaceae</taxon>
        <taxon>Artomyces</taxon>
    </lineage>
</organism>
<gene>
    <name evidence="1" type="ORF">BV25DRAFT_1868922</name>
</gene>
<proteinExistence type="predicted"/>
<reference evidence="1" key="1">
    <citation type="submission" date="2021-03" db="EMBL/GenBank/DDBJ databases">
        <authorList>
            <consortium name="DOE Joint Genome Institute"/>
            <person name="Ahrendt S."/>
            <person name="Looney B.P."/>
            <person name="Miyauchi S."/>
            <person name="Morin E."/>
            <person name="Drula E."/>
            <person name="Courty P.E."/>
            <person name="Chicoki N."/>
            <person name="Fauchery L."/>
            <person name="Kohler A."/>
            <person name="Kuo A."/>
            <person name="Labutti K."/>
            <person name="Pangilinan J."/>
            <person name="Lipzen A."/>
            <person name="Riley R."/>
            <person name="Andreopoulos W."/>
            <person name="He G."/>
            <person name="Johnson J."/>
            <person name="Barry K.W."/>
            <person name="Grigoriev I.V."/>
            <person name="Nagy L."/>
            <person name="Hibbett D."/>
            <person name="Henrissat B."/>
            <person name="Matheny P.B."/>
            <person name="Labbe J."/>
            <person name="Martin F."/>
        </authorList>
    </citation>
    <scope>NUCLEOTIDE SEQUENCE</scope>
    <source>
        <strain evidence="1">HHB10654</strain>
    </source>
</reference>
<keyword evidence="2" id="KW-1185">Reference proteome</keyword>
<sequence length="218" mass="24116">MSDPVAAKSGFLCMYMSNHPDTLVSYAKHFGHVKDHILSAKMLAIDTNGMDLSYITKSNSSAQSVRVPFDPPLAGYEEVKPRLMGMKADADEALGTVKAPQITSFHLPFGIWQTTSLILLLCYVTFTPAHDPAPYWGPAHLLRGTIAVPLIRSLSWAFVVLMHGGEAVYAALLAKKHRMPWNVAISYVLGIFVWGYPVLFDVRRRIQAARIDSIMKGN</sequence>
<accession>A0ACB8TAX4</accession>
<evidence type="ECO:0000313" key="2">
    <source>
        <dbReference type="Proteomes" id="UP000814140"/>
    </source>
</evidence>
<evidence type="ECO:0000313" key="1">
    <source>
        <dbReference type="EMBL" id="KAI0065160.1"/>
    </source>
</evidence>
<name>A0ACB8TAX4_9AGAM</name>